<dbReference type="InterPro" id="IPR004316">
    <property type="entry name" value="SWEET_rpt"/>
</dbReference>
<keyword evidence="4" id="KW-1003">Cell membrane</keyword>
<dbReference type="Gene3D" id="1.20.1280.290">
    <property type="match status" value="2"/>
</dbReference>
<feature type="transmembrane region" description="Helical" evidence="10">
    <location>
        <begin position="128"/>
        <end position="154"/>
    </location>
</feature>
<comment type="function">
    <text evidence="10">Mediates both low-affinity uptake and efflux of sugar across the membrane.</text>
</comment>
<dbReference type="EMBL" id="WOCE01000011">
    <property type="protein sequence ID" value="KAE9604249.1"/>
    <property type="molecule type" value="Genomic_DNA"/>
</dbReference>
<feature type="transmembrane region" description="Helical" evidence="10">
    <location>
        <begin position="187"/>
        <end position="210"/>
    </location>
</feature>
<organism evidence="12 13">
    <name type="scientific">Lupinus albus</name>
    <name type="common">White lupine</name>
    <name type="synonym">Lupinus termis</name>
    <dbReference type="NCBI Taxonomy" id="3870"/>
    <lineage>
        <taxon>Eukaryota</taxon>
        <taxon>Viridiplantae</taxon>
        <taxon>Streptophyta</taxon>
        <taxon>Embryophyta</taxon>
        <taxon>Tracheophyta</taxon>
        <taxon>Spermatophyta</taxon>
        <taxon>Magnoliopsida</taxon>
        <taxon>eudicotyledons</taxon>
        <taxon>Gunneridae</taxon>
        <taxon>Pentapetalae</taxon>
        <taxon>rosids</taxon>
        <taxon>fabids</taxon>
        <taxon>Fabales</taxon>
        <taxon>Fabaceae</taxon>
        <taxon>Papilionoideae</taxon>
        <taxon>50 kb inversion clade</taxon>
        <taxon>genistoids sensu lato</taxon>
        <taxon>core genistoids</taxon>
        <taxon>Genisteae</taxon>
        <taxon>Lupinus</taxon>
    </lineage>
</organism>
<feature type="compositionally biased region" description="Basic and acidic residues" evidence="11">
    <location>
        <begin position="218"/>
        <end position="236"/>
    </location>
</feature>
<evidence type="ECO:0000256" key="1">
    <source>
        <dbReference type="ARBA" id="ARBA00004651"/>
    </source>
</evidence>
<name>A0A6A4PRZ7_LUPAL</name>
<keyword evidence="9 10" id="KW-0472">Membrane</keyword>
<sequence length="284" mass="32241">MHQSHIVFIFGILGNIASFVCFLAPLPTFYRVCKKKSTEGFQAIPYVAALFSAMLWIFYAYVKTGAILLITINAFGCMIETIYLAIFITYCPKKIRMSTLRMILLVNFGGCCAIILLIHLLAKGDGRVKILGWICVVFSTSVFAAPLSIIRVVIRTKSVEFLPFPLSLLLTISAIMWLLYGVTLKDIYVTLPNIVGLTFGTIQMLLYALYRKNKPVKDQKLPEHEGDINNEDKQEEMNPTQNRDIQIGDKKEEKQEEKLNIEQDQTEVINNNMNNIGERVNFEV</sequence>
<gene>
    <name evidence="12" type="ORF">Lalb_Chr11g0069351</name>
</gene>
<evidence type="ECO:0000256" key="6">
    <source>
        <dbReference type="ARBA" id="ARBA00022692"/>
    </source>
</evidence>
<feature type="region of interest" description="Disordered" evidence="11">
    <location>
        <begin position="218"/>
        <end position="258"/>
    </location>
</feature>
<evidence type="ECO:0000313" key="13">
    <source>
        <dbReference type="Proteomes" id="UP000447434"/>
    </source>
</evidence>
<feature type="transmembrane region" description="Helical" evidence="10">
    <location>
        <begin position="67"/>
        <end position="90"/>
    </location>
</feature>
<dbReference type="FunFam" id="1.20.1280.290:FF:000001">
    <property type="entry name" value="Bidirectional sugar transporter SWEET"/>
    <property type="match status" value="1"/>
</dbReference>
<keyword evidence="8 10" id="KW-1133">Transmembrane helix</keyword>
<evidence type="ECO:0000256" key="2">
    <source>
        <dbReference type="ARBA" id="ARBA00007809"/>
    </source>
</evidence>
<evidence type="ECO:0000256" key="7">
    <source>
        <dbReference type="ARBA" id="ARBA00022737"/>
    </source>
</evidence>
<evidence type="ECO:0000256" key="10">
    <source>
        <dbReference type="RuleBase" id="RU910715"/>
    </source>
</evidence>
<dbReference type="Proteomes" id="UP000447434">
    <property type="component" value="Chromosome 11"/>
</dbReference>
<evidence type="ECO:0000256" key="4">
    <source>
        <dbReference type="ARBA" id="ARBA00022475"/>
    </source>
</evidence>
<feature type="transmembrane region" description="Helical" evidence="10">
    <location>
        <begin position="6"/>
        <end position="29"/>
    </location>
</feature>
<dbReference type="Pfam" id="PF03083">
    <property type="entry name" value="MtN3_slv"/>
    <property type="match status" value="2"/>
</dbReference>
<keyword evidence="6 10" id="KW-0812">Transmembrane</keyword>
<evidence type="ECO:0000256" key="9">
    <source>
        <dbReference type="ARBA" id="ARBA00023136"/>
    </source>
</evidence>
<dbReference type="GO" id="GO:0005886">
    <property type="term" value="C:plasma membrane"/>
    <property type="evidence" value="ECO:0007669"/>
    <property type="project" value="UniProtKB-SubCell"/>
</dbReference>
<dbReference type="FunFam" id="1.20.1280.290:FF:000003">
    <property type="entry name" value="Bidirectional sugar transporter SWEET"/>
    <property type="match status" value="1"/>
</dbReference>
<evidence type="ECO:0000256" key="8">
    <source>
        <dbReference type="ARBA" id="ARBA00022989"/>
    </source>
</evidence>
<dbReference type="PANTHER" id="PTHR10791">
    <property type="entry name" value="RAG1-ACTIVATING PROTEIN 1"/>
    <property type="match status" value="1"/>
</dbReference>
<protein>
    <recommendedName>
        <fullName evidence="10">Bidirectional sugar transporter SWEET</fullName>
    </recommendedName>
</protein>
<evidence type="ECO:0000313" key="12">
    <source>
        <dbReference type="EMBL" id="KAE9604249.1"/>
    </source>
</evidence>
<comment type="subcellular location">
    <subcellularLocation>
        <location evidence="1 10">Cell membrane</location>
        <topology evidence="1 10">Multi-pass membrane protein</topology>
    </subcellularLocation>
</comment>
<proteinExistence type="inferred from homology"/>
<keyword evidence="13" id="KW-1185">Reference proteome</keyword>
<feature type="compositionally biased region" description="Basic and acidic residues" evidence="11">
    <location>
        <begin position="246"/>
        <end position="258"/>
    </location>
</feature>
<dbReference type="AlphaFoldDB" id="A0A6A4PRZ7"/>
<dbReference type="InterPro" id="IPR047664">
    <property type="entry name" value="SWEET"/>
</dbReference>
<accession>A0A6A4PRZ7</accession>
<feature type="transmembrane region" description="Helical" evidence="10">
    <location>
        <begin position="102"/>
        <end position="122"/>
    </location>
</feature>
<keyword evidence="7" id="KW-0677">Repeat</keyword>
<keyword evidence="5 10" id="KW-0762">Sugar transport</keyword>
<dbReference type="GO" id="GO:0051119">
    <property type="term" value="F:sugar transmembrane transporter activity"/>
    <property type="evidence" value="ECO:0007669"/>
    <property type="project" value="InterPro"/>
</dbReference>
<reference evidence="13" key="1">
    <citation type="journal article" date="2020" name="Nat. Commun.">
        <title>Genome sequence of the cluster root forming white lupin.</title>
        <authorList>
            <person name="Hufnagel B."/>
            <person name="Marques A."/>
            <person name="Soriano A."/>
            <person name="Marques L."/>
            <person name="Divol F."/>
            <person name="Doumas P."/>
            <person name="Sallet E."/>
            <person name="Mancinotti D."/>
            <person name="Carrere S."/>
            <person name="Marande W."/>
            <person name="Arribat S."/>
            <person name="Keller J."/>
            <person name="Huneau C."/>
            <person name="Blein T."/>
            <person name="Aime D."/>
            <person name="Laguerre M."/>
            <person name="Taylor J."/>
            <person name="Schubert V."/>
            <person name="Nelson M."/>
            <person name="Geu-Flores F."/>
            <person name="Crespi M."/>
            <person name="Gallardo-Guerrero K."/>
            <person name="Delaux P.-M."/>
            <person name="Salse J."/>
            <person name="Berges H."/>
            <person name="Guyot R."/>
            <person name="Gouzy J."/>
            <person name="Peret B."/>
        </authorList>
    </citation>
    <scope>NUCLEOTIDE SEQUENCE [LARGE SCALE GENOMIC DNA]</scope>
    <source>
        <strain evidence="13">cv. Amiga</strain>
    </source>
</reference>
<feature type="transmembrane region" description="Helical" evidence="10">
    <location>
        <begin position="161"/>
        <end position="181"/>
    </location>
</feature>
<dbReference type="GO" id="GO:0008515">
    <property type="term" value="F:sucrose transmembrane transporter activity"/>
    <property type="evidence" value="ECO:0007669"/>
    <property type="project" value="UniProtKB-ARBA"/>
</dbReference>
<evidence type="ECO:0000256" key="5">
    <source>
        <dbReference type="ARBA" id="ARBA00022597"/>
    </source>
</evidence>
<comment type="similarity">
    <text evidence="2 10">Belongs to the SWEET sugar transporter family.</text>
</comment>
<dbReference type="PANTHER" id="PTHR10791:SF22">
    <property type="entry name" value="BIDIRECTIONAL SUGAR TRANSPORTER SWEET11"/>
    <property type="match status" value="1"/>
</dbReference>
<dbReference type="OrthoDB" id="409725at2759"/>
<feature type="transmembrane region" description="Helical" evidence="10">
    <location>
        <begin position="41"/>
        <end position="61"/>
    </location>
</feature>
<comment type="caution">
    <text evidence="12">The sequence shown here is derived from an EMBL/GenBank/DDBJ whole genome shotgun (WGS) entry which is preliminary data.</text>
</comment>
<keyword evidence="3 10" id="KW-0813">Transport</keyword>
<evidence type="ECO:0000256" key="3">
    <source>
        <dbReference type="ARBA" id="ARBA00022448"/>
    </source>
</evidence>
<evidence type="ECO:0000256" key="11">
    <source>
        <dbReference type="SAM" id="MobiDB-lite"/>
    </source>
</evidence>